<evidence type="ECO:0000256" key="1">
    <source>
        <dbReference type="SAM" id="MobiDB-lite"/>
    </source>
</evidence>
<dbReference type="HOGENOM" id="CLU_345857_0_0_1"/>
<sequence>MSTSPKVEGSTESEAGPSRLTLREQLRLKAQQKLTAQAASTTKSSGRIDLIALSDTVCLSDEEELGSLTLGRVKRKAALNRPATYSIDPTDDASRLHSHPNRLPESAAKHALTSYNRTKGVDSLLREQQKRIKRGTDADGFSRAEAIARSMEQERLGKMGIAYDAEDDEKAGNERTGETLGATSSKIKSSIGDGNRDGKEQKLTVRALSPTISSFLWSSQSEGAYSDHDTEPDSDATIQKQKLAASLAPVDADEDEKQQTLSILQRDVRDSIHTADKNEKGHLTFYRPSRSIAPLVESFCPLPSIAQPALFNKGESSSTSPPASITWDTISPHVLLAGILPPALNLERSTIRRILLWTAISYILERDVLRSHRLSSLFTSLIHHPSRLPYTRELEQTIPRALSDIVRRIPRILNRIGVDEEVIEQSFPDNANVTDEPCILPRRRTTSSGTKATQTRAQGEGGERSTSSSPSVEFKVFKVYLTQTERDDIMINLAKVLGMVISAVVEEGFVEEHLSVLAGYVACMAVACASCTNASLQSEVGVAITGIFGLASKQSKVRELQEAVCRRTFTALGNDSSPSKVALRARLVSVFPGQSREIGAVIRWLAWCVLTEHLAQYTPLASAVSRVIKEQSKVVPSSDPVEAAGDASQEQEREARENAHWRIAKFEPLQLELDVLIKAVDVADVKSPFYVVGESGGGSRPIPTQRRGGGFETIIAATQLLAVALRDLPIHLCTFSSDSSSANTGSKGWPRALRLALAPYAHLNPQLDESRIDCVRNIIARLANVNSKIRDNRGDVILRSLAKDLLQRTGHALEYQLQMYDSNSGLGDFIK</sequence>
<feature type="region of interest" description="Disordered" evidence="1">
    <location>
        <begin position="168"/>
        <end position="200"/>
    </location>
</feature>
<dbReference type="OMA" id="NSRIRDN"/>
<feature type="region of interest" description="Disordered" evidence="1">
    <location>
        <begin position="1"/>
        <end position="20"/>
    </location>
</feature>
<keyword evidence="3" id="KW-1185">Reference proteome</keyword>
<evidence type="ECO:0000313" key="3">
    <source>
        <dbReference type="Proteomes" id="UP000006174"/>
    </source>
</evidence>
<dbReference type="AlphaFoldDB" id="I2FRV2"/>
<dbReference type="EMBL" id="CAGI01000146">
    <property type="protein sequence ID" value="CCF49645.1"/>
    <property type="molecule type" value="Genomic_DNA"/>
</dbReference>
<comment type="caution">
    <text evidence="2">The sequence shown here is derived from an EMBL/GenBank/DDBJ whole genome shotgun (WGS) entry which is preliminary data.</text>
</comment>
<reference evidence="2 3" key="1">
    <citation type="journal article" date="2012" name="Plant Cell">
        <title>Genome comparison of barley and maize smut fungi reveals targeted loss of RNA silencing components and species-specific presence of transposable elements.</title>
        <authorList>
            <person name="Laurie J.D."/>
            <person name="Ali S."/>
            <person name="Linning R."/>
            <person name="Mannhaupt G."/>
            <person name="Wong P."/>
            <person name="Gueldener U."/>
            <person name="Muensterkoetter M."/>
            <person name="Moore R."/>
            <person name="Kahmann R."/>
            <person name="Bakkeren G."/>
            <person name="Schirawski J."/>
        </authorList>
    </citation>
    <scope>NUCLEOTIDE SEQUENCE [LARGE SCALE GENOMIC DNA]</scope>
    <source>
        <strain evidence="3">Uh4875-4</strain>
    </source>
</reference>
<feature type="compositionally biased region" description="Polar residues" evidence="1">
    <location>
        <begin position="446"/>
        <end position="457"/>
    </location>
</feature>
<dbReference type="Proteomes" id="UP000006174">
    <property type="component" value="Unassembled WGS sequence"/>
</dbReference>
<evidence type="ECO:0000313" key="2">
    <source>
        <dbReference type="EMBL" id="CCF49645.1"/>
    </source>
</evidence>
<accession>I2FRV2</accession>
<name>I2FRV2_USTHO</name>
<dbReference type="eggNOG" id="ENOG502RDI0">
    <property type="taxonomic scope" value="Eukaryota"/>
</dbReference>
<organism evidence="2 3">
    <name type="scientific">Ustilago hordei</name>
    <name type="common">Barley covered smut fungus</name>
    <dbReference type="NCBI Taxonomy" id="120017"/>
    <lineage>
        <taxon>Eukaryota</taxon>
        <taxon>Fungi</taxon>
        <taxon>Dikarya</taxon>
        <taxon>Basidiomycota</taxon>
        <taxon>Ustilaginomycotina</taxon>
        <taxon>Ustilaginomycetes</taxon>
        <taxon>Ustilaginales</taxon>
        <taxon>Ustilaginaceae</taxon>
        <taxon>Ustilago</taxon>
    </lineage>
</organism>
<proteinExistence type="predicted"/>
<gene>
    <name evidence="2" type="ORF">UHOR_03154</name>
</gene>
<protein>
    <submittedName>
        <fullName evidence="2">Uncharacterized protein</fullName>
    </submittedName>
</protein>
<feature type="region of interest" description="Disordered" evidence="1">
    <location>
        <begin position="441"/>
        <end position="469"/>
    </location>
</feature>
<feature type="compositionally biased region" description="Polar residues" evidence="1">
    <location>
        <begin position="1"/>
        <end position="13"/>
    </location>
</feature>